<feature type="compositionally biased region" description="Acidic residues" evidence="1">
    <location>
        <begin position="440"/>
        <end position="469"/>
    </location>
</feature>
<dbReference type="OrthoDB" id="3269001at2759"/>
<protein>
    <submittedName>
        <fullName evidence="2">Uncharacterized protein</fullName>
    </submittedName>
</protein>
<gene>
    <name evidence="2" type="ORF">CVT24_011113</name>
</gene>
<evidence type="ECO:0000313" key="2">
    <source>
        <dbReference type="EMBL" id="PPR01986.1"/>
    </source>
</evidence>
<dbReference type="PANTHER" id="PTHR46579:SF1">
    <property type="entry name" value="F5_8 TYPE C DOMAIN-CONTAINING PROTEIN"/>
    <property type="match status" value="1"/>
</dbReference>
<feature type="compositionally biased region" description="Polar residues" evidence="1">
    <location>
        <begin position="86"/>
        <end position="97"/>
    </location>
</feature>
<dbReference type="Proteomes" id="UP000284842">
    <property type="component" value="Unassembled WGS sequence"/>
</dbReference>
<dbReference type="EMBL" id="NHTK01001196">
    <property type="protein sequence ID" value="PPR01986.1"/>
    <property type="molecule type" value="Genomic_DNA"/>
</dbReference>
<evidence type="ECO:0000256" key="1">
    <source>
        <dbReference type="SAM" id="MobiDB-lite"/>
    </source>
</evidence>
<dbReference type="STRING" id="181874.A0A409YG41"/>
<keyword evidence="3" id="KW-1185">Reference proteome</keyword>
<proteinExistence type="predicted"/>
<dbReference type="AlphaFoldDB" id="A0A409YG41"/>
<reference evidence="2 3" key="1">
    <citation type="journal article" date="2018" name="Evol. Lett.">
        <title>Horizontal gene cluster transfer increased hallucinogenic mushroom diversity.</title>
        <authorList>
            <person name="Reynolds H.T."/>
            <person name="Vijayakumar V."/>
            <person name="Gluck-Thaler E."/>
            <person name="Korotkin H.B."/>
            <person name="Matheny P.B."/>
            <person name="Slot J.C."/>
        </authorList>
    </citation>
    <scope>NUCLEOTIDE SEQUENCE [LARGE SCALE GENOMIC DNA]</scope>
    <source>
        <strain evidence="2 3">2629</strain>
    </source>
</reference>
<feature type="region of interest" description="Disordered" evidence="1">
    <location>
        <begin position="51"/>
        <end position="119"/>
    </location>
</feature>
<name>A0A409YG41_9AGAR</name>
<feature type="region of interest" description="Disordered" evidence="1">
    <location>
        <begin position="417"/>
        <end position="473"/>
    </location>
</feature>
<organism evidence="2 3">
    <name type="scientific">Panaeolus cyanescens</name>
    <dbReference type="NCBI Taxonomy" id="181874"/>
    <lineage>
        <taxon>Eukaryota</taxon>
        <taxon>Fungi</taxon>
        <taxon>Dikarya</taxon>
        <taxon>Basidiomycota</taxon>
        <taxon>Agaricomycotina</taxon>
        <taxon>Agaricomycetes</taxon>
        <taxon>Agaricomycetidae</taxon>
        <taxon>Agaricales</taxon>
        <taxon>Agaricineae</taxon>
        <taxon>Galeropsidaceae</taxon>
        <taxon>Panaeolus</taxon>
    </lineage>
</organism>
<accession>A0A409YG41</accession>
<comment type="caution">
    <text evidence="2">The sequence shown here is derived from an EMBL/GenBank/DDBJ whole genome shotgun (WGS) entry which is preliminary data.</text>
</comment>
<dbReference type="PANTHER" id="PTHR46579">
    <property type="entry name" value="F5/8 TYPE C DOMAIN-CONTAINING PROTEIN-RELATED"/>
    <property type="match status" value="1"/>
</dbReference>
<evidence type="ECO:0000313" key="3">
    <source>
        <dbReference type="Proteomes" id="UP000284842"/>
    </source>
</evidence>
<sequence>MDGPEHVEVQEAVKPERKRVPCVCKLKCAELTYVSPSGAVLPGQLVHPSTRLAHRKKEEAQSLSTSRDSESLPIPNPAGLHVPDSEPSTRPTQSSYHLITPEPLSREIGGLDEPEEMQTRDSTLSIESSAYIQTAVCLLAAWLHLVGGLSRQSVNITLKTINIIALLVFNLGYAHAVKALGSSPNTPTALPFSLPEDVRTAMLALSLEPTLIRIICCPKCFKNYREEDIPATGICGFKATTRILAALGDLLAMRKALGFAGVGSNAHFCSFCHLHKDDIEELDVHLFIPRIGSEVIASATRWRNATTKKARNEIFARHGVRWSSLHLLHYRDPVKHTVLGVMHNWIEGVLQHHVRNRWGIGADTKKSSVTVEDKLDNMDVDRQDIIDSDGDVIMMDGNSGSITLDFEGDNALTSALPQWHLDDGNSDTGSDDSGYQLENGDGEEEEGDGGEGEGEGGQGGDDDDDDEGGETLASTFTPDQLAMIRSCLCNAVIPSWVERPPTNLGEKSHGKLKADNWLKLFTVFLPLILPEIWTSDASSTSFSKLLSNFHSLVLCTHKVCAYDTSDDDADLYLHHYILYRRSSQFLFPHAPSRPNHHYAMHNVELLKYWGPLIRLSEFPLEQKNGMLQKIKTNNHLWELDYTMLRQICKRGRLSGSLQKYAQNQPHATPSSSNFDPDNCDSVFVDSLHTISSTLLCNKPADSIKQSNLQRLDDSHYSVWLAYMNNPLLQQPVFRDHTALPHPEGACYESYL</sequence>
<dbReference type="InParanoid" id="A0A409YG41"/>